<reference evidence="2" key="1">
    <citation type="journal article" date="2019" name="Int. J. Syst. Evol. Microbiol.">
        <title>The Global Catalogue of Microorganisms (GCM) 10K type strain sequencing project: providing services to taxonomists for standard genome sequencing and annotation.</title>
        <authorList>
            <consortium name="The Broad Institute Genomics Platform"/>
            <consortium name="The Broad Institute Genome Sequencing Center for Infectious Disease"/>
            <person name="Wu L."/>
            <person name="Ma J."/>
        </authorList>
    </citation>
    <scope>NUCLEOTIDE SEQUENCE [LARGE SCALE GENOMIC DNA]</scope>
    <source>
        <strain evidence="2">JCM 17125</strain>
    </source>
</reference>
<keyword evidence="2" id="KW-1185">Reference proteome</keyword>
<evidence type="ECO:0000313" key="1">
    <source>
        <dbReference type="EMBL" id="GAA3707582.1"/>
    </source>
</evidence>
<organism evidence="1 2">
    <name type="scientific">Terrabacter ginsenosidimutans</name>
    <dbReference type="NCBI Taxonomy" id="490575"/>
    <lineage>
        <taxon>Bacteria</taxon>
        <taxon>Bacillati</taxon>
        <taxon>Actinomycetota</taxon>
        <taxon>Actinomycetes</taxon>
        <taxon>Micrococcales</taxon>
        <taxon>Intrasporangiaceae</taxon>
        <taxon>Terrabacter</taxon>
    </lineage>
</organism>
<accession>A0ABP7DSW9</accession>
<evidence type="ECO:0008006" key="3">
    <source>
        <dbReference type="Google" id="ProtNLM"/>
    </source>
</evidence>
<proteinExistence type="predicted"/>
<dbReference type="InterPro" id="IPR021202">
    <property type="entry name" value="Rv3654c-like"/>
</dbReference>
<dbReference type="EMBL" id="BAABDC010000003">
    <property type="protein sequence ID" value="GAA3707582.1"/>
    <property type="molecule type" value="Genomic_DNA"/>
</dbReference>
<dbReference type="Proteomes" id="UP001501468">
    <property type="component" value="Unassembled WGS sequence"/>
</dbReference>
<sequence>MLVLSLVGLVLALTVGALVVASAVVASQRARLAADLGALTGASALQDEASPASACAAARQVVGGNGAATQSCSSDGSVVDVRVMVPVGLWPEPAVARARAGPE</sequence>
<name>A0ABP7DSW9_9MICO</name>
<gene>
    <name evidence="1" type="ORF">GCM10022399_25410</name>
</gene>
<comment type="caution">
    <text evidence="1">The sequence shown here is derived from an EMBL/GenBank/DDBJ whole genome shotgun (WGS) entry which is preliminary data.</text>
</comment>
<protein>
    <recommendedName>
        <fullName evidence="3">Secretion/DNA translocation related TadE-like protein</fullName>
    </recommendedName>
</protein>
<evidence type="ECO:0000313" key="2">
    <source>
        <dbReference type="Proteomes" id="UP001501468"/>
    </source>
</evidence>
<dbReference type="NCBIfam" id="TIGR03816">
    <property type="entry name" value="tadE_like_DECH"/>
    <property type="match status" value="1"/>
</dbReference>